<dbReference type="EMBL" id="JAJFAT010000002">
    <property type="protein sequence ID" value="MCC3144166.1"/>
    <property type="molecule type" value="Genomic_DNA"/>
</dbReference>
<comment type="caution">
    <text evidence="2">The sequence shown here is derived from an EMBL/GenBank/DDBJ whole genome shotgun (WGS) entry which is preliminary data.</text>
</comment>
<evidence type="ECO:0000256" key="1">
    <source>
        <dbReference type="ARBA" id="ARBA00007189"/>
    </source>
</evidence>
<evidence type="ECO:0000313" key="2">
    <source>
        <dbReference type="EMBL" id="MCC3144166.1"/>
    </source>
</evidence>
<gene>
    <name evidence="2" type="ORF">LJ207_02390</name>
</gene>
<keyword evidence="3" id="KW-1185">Reference proteome</keyword>
<dbReference type="Proteomes" id="UP001199296">
    <property type="component" value="Unassembled WGS sequence"/>
</dbReference>
<proteinExistence type="inferred from homology"/>
<dbReference type="RefSeq" id="WP_229343743.1">
    <property type="nucleotide sequence ID" value="NZ_JAJFAT010000002.1"/>
</dbReference>
<dbReference type="Pfam" id="PF10087">
    <property type="entry name" value="DUF2325"/>
    <property type="match status" value="1"/>
</dbReference>
<protein>
    <submittedName>
        <fullName evidence="2">DUF2325 domain-containing protein</fullName>
    </submittedName>
</protein>
<dbReference type="InterPro" id="IPR016772">
    <property type="entry name" value="UCP020408"/>
</dbReference>
<comment type="similarity">
    <text evidence="1">Belongs to the UPF0751 family.</text>
</comment>
<reference evidence="2 3" key="1">
    <citation type="submission" date="2021-10" db="EMBL/GenBank/DDBJ databases">
        <authorList>
            <person name="Grouzdev D.S."/>
            <person name="Pantiukh K.S."/>
            <person name="Krutkina M.S."/>
        </authorList>
    </citation>
    <scope>NUCLEOTIDE SEQUENCE [LARGE SCALE GENOMIC DNA]</scope>
    <source>
        <strain evidence="2 3">Z-7514</strain>
    </source>
</reference>
<dbReference type="AlphaFoldDB" id="A0AAW4WZZ7"/>
<sequence>MSIMIVGGDSLGSIEKNVKELGFDDIKHLTGRKKSKFRNLYLSQEIDLVLVMTDYINHAVMKKVKKAVKSQDLNVVYAKRSWASIYKKLKRKGLINQSSKSLAL</sequence>
<name>A0AAW4WZZ7_9FIRM</name>
<accession>A0AAW4WZZ7</accession>
<evidence type="ECO:0000313" key="3">
    <source>
        <dbReference type="Proteomes" id="UP001199296"/>
    </source>
</evidence>
<dbReference type="PIRSF" id="PIRSF020408">
    <property type="entry name" value="UCP020408"/>
    <property type="match status" value="1"/>
</dbReference>
<organism evidence="2 3">
    <name type="scientific">Halanaerobium polyolivorans</name>
    <dbReference type="NCBI Taxonomy" id="2886943"/>
    <lineage>
        <taxon>Bacteria</taxon>
        <taxon>Bacillati</taxon>
        <taxon>Bacillota</taxon>
        <taxon>Clostridia</taxon>
        <taxon>Halanaerobiales</taxon>
        <taxon>Halanaerobiaceae</taxon>
        <taxon>Halanaerobium</taxon>
    </lineage>
</organism>